<dbReference type="CDD" id="cd17317">
    <property type="entry name" value="MFS_SLC22"/>
    <property type="match status" value="1"/>
</dbReference>
<feature type="transmembrane region" description="Helical" evidence="5">
    <location>
        <begin position="137"/>
        <end position="160"/>
    </location>
</feature>
<dbReference type="PROSITE" id="PS50850">
    <property type="entry name" value="MFS"/>
    <property type="match status" value="1"/>
</dbReference>
<evidence type="ECO:0000259" key="6">
    <source>
        <dbReference type="PROSITE" id="PS50850"/>
    </source>
</evidence>
<feature type="transmembrane region" description="Helical" evidence="5">
    <location>
        <begin position="20"/>
        <end position="45"/>
    </location>
</feature>
<dbReference type="OrthoDB" id="3936150at2759"/>
<dbReference type="Gene3D" id="1.20.1250.20">
    <property type="entry name" value="MFS general substrate transporter like domains"/>
    <property type="match status" value="1"/>
</dbReference>
<keyword evidence="2 5" id="KW-0812">Transmembrane</keyword>
<organism evidence="7 8">
    <name type="scientific">Pocillopora damicornis</name>
    <name type="common">Cauliflower coral</name>
    <name type="synonym">Millepora damicornis</name>
    <dbReference type="NCBI Taxonomy" id="46731"/>
    <lineage>
        <taxon>Eukaryota</taxon>
        <taxon>Metazoa</taxon>
        <taxon>Cnidaria</taxon>
        <taxon>Anthozoa</taxon>
        <taxon>Hexacorallia</taxon>
        <taxon>Scleractinia</taxon>
        <taxon>Astrocoeniina</taxon>
        <taxon>Pocilloporidae</taxon>
        <taxon>Pocillopora</taxon>
    </lineage>
</organism>
<reference evidence="7 8" key="1">
    <citation type="journal article" date="2018" name="Sci. Rep.">
        <title>Comparative analysis of the Pocillopora damicornis genome highlights role of immune system in coral evolution.</title>
        <authorList>
            <person name="Cunning R."/>
            <person name="Bay R.A."/>
            <person name="Gillette P."/>
            <person name="Baker A.C."/>
            <person name="Traylor-Knowles N."/>
        </authorList>
    </citation>
    <scope>NUCLEOTIDE SEQUENCE [LARGE SCALE GENOMIC DNA]</scope>
    <source>
        <strain evidence="7">RSMAS</strain>
        <tissue evidence="7">Whole animal</tissue>
    </source>
</reference>
<evidence type="ECO:0000256" key="4">
    <source>
        <dbReference type="ARBA" id="ARBA00023136"/>
    </source>
</evidence>
<feature type="domain" description="Major facilitator superfamily (MFS) profile" evidence="6">
    <location>
        <begin position="22"/>
        <end position="480"/>
    </location>
</feature>
<dbReference type="Proteomes" id="UP000275408">
    <property type="component" value="Unassembled WGS sequence"/>
</dbReference>
<keyword evidence="8" id="KW-1185">Reference proteome</keyword>
<keyword evidence="4 5" id="KW-0472">Membrane</keyword>
<dbReference type="PANTHER" id="PTHR24064">
    <property type="entry name" value="SOLUTE CARRIER FAMILY 22 MEMBER"/>
    <property type="match status" value="1"/>
</dbReference>
<feature type="transmembrane region" description="Helical" evidence="5">
    <location>
        <begin position="198"/>
        <end position="217"/>
    </location>
</feature>
<name>A0A3M6TM66_POCDA</name>
<dbReference type="GO" id="GO:0016020">
    <property type="term" value="C:membrane"/>
    <property type="evidence" value="ECO:0007669"/>
    <property type="project" value="UniProtKB-SubCell"/>
</dbReference>
<evidence type="ECO:0000256" key="2">
    <source>
        <dbReference type="ARBA" id="ARBA00022692"/>
    </source>
</evidence>
<dbReference type="AlphaFoldDB" id="A0A3M6TM66"/>
<proteinExistence type="predicted"/>
<feature type="transmembrane region" description="Helical" evidence="5">
    <location>
        <begin position="166"/>
        <end position="186"/>
    </location>
</feature>
<comment type="caution">
    <text evidence="7">The sequence shown here is derived from an EMBL/GenBank/DDBJ whole genome shotgun (WGS) entry which is preliminary data.</text>
</comment>
<evidence type="ECO:0000313" key="8">
    <source>
        <dbReference type="Proteomes" id="UP000275408"/>
    </source>
</evidence>
<gene>
    <name evidence="7" type="ORF">pdam_00004883</name>
</gene>
<feature type="transmembrane region" description="Helical" evidence="5">
    <location>
        <begin position="456"/>
        <end position="475"/>
    </location>
</feature>
<dbReference type="InterPro" id="IPR005828">
    <property type="entry name" value="MFS_sugar_transport-like"/>
</dbReference>
<sequence length="518" mass="57754">MTLSVDGFLTKIGGMGRFQWMLVFVVGIMMVPVTFQPLIMAFLGLEPPWKCAQNSTVCNFTEEFDMSSNNPNKDFRCDIDDSEWEFTKPYTSIVTEWRLVCSWSTLAWVTTSIQFLGWLFGNVVFGVLSDKYGRRKVLFFSCSMVCWVAFVSSFVPWYWLYAVLRFMIGFGLGGAIVCLFIMATEFVDPNHRAMAGTFAWYFWTGALMLVALLAYLIRDWRKLSIATSAPGLVLFIFWILVPESVRWLTTHQRVEEAENILKRVAKINKKSMPEENLGLPDDQRTTEKEAGFMDLFGSRSMMKKTIISWISWFVNAQVYFGVSLGSVMLGGNIYLNFFLTSLVELPGNAFAIYAMNRFGRKKVVVIGLVVAAISNLLVTVFPSDPDNSGYAAGRIIFAMIGKFSVMNSFDAIFVFSSELFPTVVRNIGLGSSSAAGRFGAITSPFVLSLSKYMVQLPYIIMAVDAFVAGILCLLLPETNNTPTAETLKGAEASGATDLGLLAAKGEDEEEDPEKMTVM</sequence>
<evidence type="ECO:0000256" key="5">
    <source>
        <dbReference type="SAM" id="Phobius"/>
    </source>
</evidence>
<feature type="transmembrane region" description="Helical" evidence="5">
    <location>
        <begin position="106"/>
        <end position="125"/>
    </location>
</feature>
<dbReference type="EMBL" id="RCHS01003371">
    <property type="protein sequence ID" value="RMX42391.1"/>
    <property type="molecule type" value="Genomic_DNA"/>
</dbReference>
<dbReference type="Pfam" id="PF00083">
    <property type="entry name" value="Sugar_tr"/>
    <property type="match status" value="1"/>
</dbReference>
<feature type="transmembrane region" description="Helical" evidence="5">
    <location>
        <begin position="306"/>
        <end position="327"/>
    </location>
</feature>
<protein>
    <recommendedName>
        <fullName evidence="6">Major facilitator superfamily (MFS) profile domain-containing protein</fullName>
    </recommendedName>
</protein>
<dbReference type="InterPro" id="IPR036259">
    <property type="entry name" value="MFS_trans_sf"/>
</dbReference>
<dbReference type="OMA" id="WATTSIM"/>
<keyword evidence="3 5" id="KW-1133">Transmembrane helix</keyword>
<evidence type="ECO:0000256" key="3">
    <source>
        <dbReference type="ARBA" id="ARBA00022989"/>
    </source>
</evidence>
<feature type="transmembrane region" description="Helical" evidence="5">
    <location>
        <begin position="363"/>
        <end position="383"/>
    </location>
</feature>
<feature type="transmembrane region" description="Helical" evidence="5">
    <location>
        <begin position="333"/>
        <end position="356"/>
    </location>
</feature>
<evidence type="ECO:0000313" key="7">
    <source>
        <dbReference type="EMBL" id="RMX42391.1"/>
    </source>
</evidence>
<accession>A0A3M6TM66</accession>
<dbReference type="InterPro" id="IPR020846">
    <property type="entry name" value="MFS_dom"/>
</dbReference>
<dbReference type="STRING" id="46731.A0A3M6TM66"/>
<comment type="subcellular location">
    <subcellularLocation>
        <location evidence="1">Membrane</location>
        <topology evidence="1">Multi-pass membrane protein</topology>
    </subcellularLocation>
</comment>
<evidence type="ECO:0000256" key="1">
    <source>
        <dbReference type="ARBA" id="ARBA00004141"/>
    </source>
</evidence>
<feature type="transmembrane region" description="Helical" evidence="5">
    <location>
        <begin position="223"/>
        <end position="241"/>
    </location>
</feature>
<dbReference type="GO" id="GO:0022857">
    <property type="term" value="F:transmembrane transporter activity"/>
    <property type="evidence" value="ECO:0007669"/>
    <property type="project" value="InterPro"/>
</dbReference>
<dbReference type="SUPFAM" id="SSF103473">
    <property type="entry name" value="MFS general substrate transporter"/>
    <property type="match status" value="1"/>
</dbReference>